<protein>
    <recommendedName>
        <fullName evidence="5">alcohol dehydrogenase (NADP(+))</fullName>
        <ecNumber evidence="5">1.1.1.2</ecNumber>
    </recommendedName>
</protein>
<dbReference type="InterPro" id="IPR036291">
    <property type="entry name" value="NAD(P)-bd_dom_sf"/>
</dbReference>
<comment type="similarity">
    <text evidence="7">Belongs to the zinc-containing alcohol dehydrogenase family.</text>
</comment>
<dbReference type="EC" id="1.1.1.2" evidence="5"/>
<dbReference type="GO" id="GO:0008270">
    <property type="term" value="F:zinc ion binding"/>
    <property type="evidence" value="ECO:0007669"/>
    <property type="project" value="InterPro"/>
</dbReference>
<evidence type="ECO:0000256" key="6">
    <source>
        <dbReference type="ARBA" id="ARBA00048262"/>
    </source>
</evidence>
<dbReference type="GO" id="GO:0008106">
    <property type="term" value="F:alcohol dehydrogenase (NADP+) activity"/>
    <property type="evidence" value="ECO:0007669"/>
    <property type="project" value="UniProtKB-EC"/>
</dbReference>
<dbReference type="Gene3D" id="3.90.180.10">
    <property type="entry name" value="Medium-chain alcohol dehydrogenases, catalytic domain"/>
    <property type="match status" value="1"/>
</dbReference>
<dbReference type="EMBL" id="CP026923">
    <property type="protein sequence ID" value="AVG23807.1"/>
    <property type="molecule type" value="Genomic_DNA"/>
</dbReference>
<proteinExistence type="inferred from homology"/>
<dbReference type="Pfam" id="PF00107">
    <property type="entry name" value="ADH_zinc_N"/>
    <property type="match status" value="1"/>
</dbReference>
<dbReference type="InterPro" id="IPR002328">
    <property type="entry name" value="ADH_Zn_CS"/>
</dbReference>
<keyword evidence="4" id="KW-0560">Oxidoreductase</keyword>
<evidence type="ECO:0000259" key="8">
    <source>
        <dbReference type="SMART" id="SM00829"/>
    </source>
</evidence>
<evidence type="ECO:0000256" key="7">
    <source>
        <dbReference type="RuleBase" id="RU361277"/>
    </source>
</evidence>
<dbReference type="RefSeq" id="WP_104913367.1">
    <property type="nucleotide sequence ID" value="NZ_CP026923.1"/>
</dbReference>
<dbReference type="InterPro" id="IPR013149">
    <property type="entry name" value="ADH-like_C"/>
</dbReference>
<comment type="cofactor">
    <cofactor evidence="1 7">
        <name>Zn(2+)</name>
        <dbReference type="ChEBI" id="CHEBI:29105"/>
    </cofactor>
</comment>
<dbReference type="SUPFAM" id="SSF51735">
    <property type="entry name" value="NAD(P)-binding Rossmann-fold domains"/>
    <property type="match status" value="1"/>
</dbReference>
<dbReference type="SUPFAM" id="SSF50129">
    <property type="entry name" value="GroES-like"/>
    <property type="match status" value="1"/>
</dbReference>
<evidence type="ECO:0000256" key="2">
    <source>
        <dbReference type="ARBA" id="ARBA00022723"/>
    </source>
</evidence>
<dbReference type="PROSITE" id="PS00059">
    <property type="entry name" value="ADH_ZINC"/>
    <property type="match status" value="1"/>
</dbReference>
<reference evidence="9 10" key="1">
    <citation type="submission" date="2018-02" db="EMBL/GenBank/DDBJ databases">
        <title>Complete genome of the streamlined marine actinobacterium Pontimonas salivibrio CL-TW6 adapted to coastal planktonic lifestype.</title>
        <authorList>
            <person name="Cho B.C."/>
            <person name="Hardies S.C."/>
            <person name="Jang G.I."/>
            <person name="Hwang C.Y."/>
        </authorList>
    </citation>
    <scope>NUCLEOTIDE SEQUENCE [LARGE SCALE GENOMIC DNA]</scope>
    <source>
        <strain evidence="9 10">CL-TW6</strain>
    </source>
</reference>
<dbReference type="Pfam" id="PF08240">
    <property type="entry name" value="ADH_N"/>
    <property type="match status" value="1"/>
</dbReference>
<dbReference type="FunFam" id="3.40.50.720:FF:000022">
    <property type="entry name" value="Cinnamyl alcohol dehydrogenase"/>
    <property type="match status" value="1"/>
</dbReference>
<dbReference type="InterPro" id="IPR047109">
    <property type="entry name" value="CAD-like"/>
</dbReference>
<evidence type="ECO:0000256" key="3">
    <source>
        <dbReference type="ARBA" id="ARBA00022833"/>
    </source>
</evidence>
<evidence type="ECO:0000256" key="4">
    <source>
        <dbReference type="ARBA" id="ARBA00023002"/>
    </source>
</evidence>
<accession>A0A2L2BQ81</accession>
<keyword evidence="3 7" id="KW-0862">Zinc</keyword>
<evidence type="ECO:0000313" key="10">
    <source>
        <dbReference type="Proteomes" id="UP000243077"/>
    </source>
</evidence>
<dbReference type="OrthoDB" id="3567264at2"/>
<evidence type="ECO:0000256" key="5">
    <source>
        <dbReference type="ARBA" id="ARBA00024074"/>
    </source>
</evidence>
<evidence type="ECO:0000313" key="9">
    <source>
        <dbReference type="EMBL" id="AVG23807.1"/>
    </source>
</evidence>
<name>A0A2L2BQ81_9MICO</name>
<dbReference type="PANTHER" id="PTHR42683">
    <property type="entry name" value="ALDEHYDE REDUCTASE"/>
    <property type="match status" value="1"/>
</dbReference>
<dbReference type="AlphaFoldDB" id="A0A2L2BQ81"/>
<keyword evidence="10" id="KW-1185">Reference proteome</keyword>
<gene>
    <name evidence="9" type="ORF">C3B54_11829</name>
</gene>
<comment type="catalytic activity">
    <reaction evidence="6">
        <text>a primary alcohol + NADP(+) = an aldehyde + NADPH + H(+)</text>
        <dbReference type="Rhea" id="RHEA:15937"/>
        <dbReference type="ChEBI" id="CHEBI:15378"/>
        <dbReference type="ChEBI" id="CHEBI:15734"/>
        <dbReference type="ChEBI" id="CHEBI:17478"/>
        <dbReference type="ChEBI" id="CHEBI:57783"/>
        <dbReference type="ChEBI" id="CHEBI:58349"/>
        <dbReference type="EC" id="1.1.1.2"/>
    </reaction>
</comment>
<dbReference type="InterPro" id="IPR013154">
    <property type="entry name" value="ADH-like_N"/>
</dbReference>
<dbReference type="KEGG" id="psai:C3B54_11829"/>
<evidence type="ECO:0000256" key="1">
    <source>
        <dbReference type="ARBA" id="ARBA00001947"/>
    </source>
</evidence>
<feature type="domain" description="Enoyl reductase (ER)" evidence="8">
    <location>
        <begin position="12"/>
        <end position="331"/>
    </location>
</feature>
<organism evidence="9 10">
    <name type="scientific">Pontimonas salivibrio</name>
    <dbReference type="NCBI Taxonomy" id="1159327"/>
    <lineage>
        <taxon>Bacteria</taxon>
        <taxon>Bacillati</taxon>
        <taxon>Actinomycetota</taxon>
        <taxon>Actinomycetes</taxon>
        <taxon>Micrococcales</taxon>
        <taxon>Microbacteriaceae</taxon>
        <taxon>Pontimonas</taxon>
    </lineage>
</organism>
<sequence>MTTRALAAMAAGVDLVPFEFDRREVGPGDVRIDITHSGVCHSDIHTVGGDWGDQEFPIVPGHEIIGRVVAVGADVTDFAVGDLAGVGVYVDSCRECANCLAGESNSCHKGMTGTYAAPDRRHGGFTQGGYASDIVVDHGYVVHVPESLDPAGAAPLLCAGITLFAPLSRFEAGPGKRVGIIGLGGLGHMGVKFAHAMGAEVTVISHSPGKEADAKKLGADHFLLSTDQEQMDAHRFGFDLLINTVSVPIDVNAYLELLDFRGTLVMVGLAGEPYCFDAPVILNQGRSITGSMIGPVSQLQEMLNFSAEHGIHSDIEVIPADYINTAYQRVVDSDVRYRFVIDASTI</sequence>
<dbReference type="Gene3D" id="3.40.50.720">
    <property type="entry name" value="NAD(P)-binding Rossmann-like Domain"/>
    <property type="match status" value="1"/>
</dbReference>
<dbReference type="SMART" id="SM00829">
    <property type="entry name" value="PKS_ER"/>
    <property type="match status" value="1"/>
</dbReference>
<keyword evidence="2 7" id="KW-0479">Metal-binding</keyword>
<dbReference type="InterPro" id="IPR020843">
    <property type="entry name" value="ER"/>
</dbReference>
<dbReference type="CDD" id="cd05283">
    <property type="entry name" value="CAD1"/>
    <property type="match status" value="1"/>
</dbReference>
<dbReference type="InterPro" id="IPR011032">
    <property type="entry name" value="GroES-like_sf"/>
</dbReference>
<dbReference type="Proteomes" id="UP000243077">
    <property type="component" value="Chromosome"/>
</dbReference>